<dbReference type="SUPFAM" id="SSF55073">
    <property type="entry name" value="Nucleotide cyclase"/>
    <property type="match status" value="1"/>
</dbReference>
<dbReference type="PANTHER" id="PTHR45138:SF9">
    <property type="entry name" value="DIGUANYLATE CYCLASE DGCM-RELATED"/>
    <property type="match status" value="1"/>
</dbReference>
<feature type="transmembrane region" description="Helical" evidence="1">
    <location>
        <begin position="81"/>
        <end position="99"/>
    </location>
</feature>
<dbReference type="InterPro" id="IPR050469">
    <property type="entry name" value="Diguanylate_Cyclase"/>
</dbReference>
<feature type="transmembrane region" description="Helical" evidence="1">
    <location>
        <begin position="128"/>
        <end position="148"/>
    </location>
</feature>
<feature type="transmembrane region" description="Helical" evidence="1">
    <location>
        <begin position="154"/>
        <end position="178"/>
    </location>
</feature>
<dbReference type="GO" id="GO:0052621">
    <property type="term" value="F:diguanylate cyclase activity"/>
    <property type="evidence" value="ECO:0007669"/>
    <property type="project" value="UniProtKB-EC"/>
</dbReference>
<proteinExistence type="predicted"/>
<dbReference type="InterPro" id="IPR043128">
    <property type="entry name" value="Rev_trsase/Diguanyl_cyclase"/>
</dbReference>
<dbReference type="Proteomes" id="UP001432128">
    <property type="component" value="Chromosome"/>
</dbReference>
<dbReference type="CDD" id="cd01949">
    <property type="entry name" value="GGDEF"/>
    <property type="match status" value="1"/>
</dbReference>
<dbReference type="AlphaFoldDB" id="A0AAU4JXH1"/>
<feature type="transmembrane region" description="Helical" evidence="1">
    <location>
        <begin position="50"/>
        <end position="69"/>
    </location>
</feature>
<sequence length="347" mass="37052">MAAARRSRLATARLHEPHLEAVSRRTIGFAAMNFGVVGIVTRFYQDPTDAVAIAVWVLAGFAVLSGVIWMTTRFFVDGVGARLFGLFADLGTLGVVFTITPRVDALFGCALYAVTGAFFMFFLSRAWLVAHIAFATTATIGFTVWALVDGEGVAYTLARTIIVLLVVIGPTLTMELAWSTFRRRSDLAATDSLTGVHNLRGMWQEAIPMIERVAGAETSVAFAVADIDGFKKVNDAHGHDIGDEVLVRVAHELSEHVGTAGFVARSGGEEFTLVVSGPAETVREIAATIPTEFDGGAAAPSVTMSIGVVAAHPARSGREAARDARRRADHTMYEAKQSGGNQIRLAL</sequence>
<dbReference type="KEGG" id="whr:OG579_12020"/>
<evidence type="ECO:0000313" key="3">
    <source>
        <dbReference type="EMBL" id="WUM18479.1"/>
    </source>
</evidence>
<keyword evidence="3" id="KW-0808">Transferase</keyword>
<keyword evidence="1" id="KW-1133">Transmembrane helix</keyword>
<name>A0AAU4JXH1_9NOCA</name>
<organism evidence="3 4">
    <name type="scientific">Williamsia herbipolensis</name>
    <dbReference type="NCBI Taxonomy" id="1603258"/>
    <lineage>
        <taxon>Bacteria</taxon>
        <taxon>Bacillati</taxon>
        <taxon>Actinomycetota</taxon>
        <taxon>Actinomycetes</taxon>
        <taxon>Mycobacteriales</taxon>
        <taxon>Nocardiaceae</taxon>
        <taxon>Williamsia</taxon>
    </lineage>
</organism>
<dbReference type="EMBL" id="CP108021">
    <property type="protein sequence ID" value="WUM18479.1"/>
    <property type="molecule type" value="Genomic_DNA"/>
</dbReference>
<evidence type="ECO:0000259" key="2">
    <source>
        <dbReference type="PROSITE" id="PS50887"/>
    </source>
</evidence>
<dbReference type="PANTHER" id="PTHR45138">
    <property type="entry name" value="REGULATORY COMPONENTS OF SENSORY TRANSDUCTION SYSTEM"/>
    <property type="match status" value="1"/>
</dbReference>
<dbReference type="GO" id="GO:1902201">
    <property type="term" value="P:negative regulation of bacterial-type flagellum-dependent cell motility"/>
    <property type="evidence" value="ECO:0007669"/>
    <property type="project" value="TreeGrafter"/>
</dbReference>
<dbReference type="SMART" id="SM00267">
    <property type="entry name" value="GGDEF"/>
    <property type="match status" value="1"/>
</dbReference>
<protein>
    <submittedName>
        <fullName evidence="3">Diguanylate cyclase</fullName>
        <ecNumber evidence="3">2.7.7.65</ecNumber>
    </submittedName>
</protein>
<keyword evidence="4" id="KW-1185">Reference proteome</keyword>
<dbReference type="InterPro" id="IPR029787">
    <property type="entry name" value="Nucleotide_cyclase"/>
</dbReference>
<keyword evidence="3" id="KW-0548">Nucleotidyltransferase</keyword>
<evidence type="ECO:0000313" key="4">
    <source>
        <dbReference type="Proteomes" id="UP001432128"/>
    </source>
</evidence>
<dbReference type="NCBIfam" id="TIGR00254">
    <property type="entry name" value="GGDEF"/>
    <property type="match status" value="1"/>
</dbReference>
<dbReference type="PROSITE" id="PS50887">
    <property type="entry name" value="GGDEF"/>
    <property type="match status" value="1"/>
</dbReference>
<keyword evidence="1" id="KW-0812">Transmembrane</keyword>
<dbReference type="GO" id="GO:0005886">
    <property type="term" value="C:plasma membrane"/>
    <property type="evidence" value="ECO:0007669"/>
    <property type="project" value="TreeGrafter"/>
</dbReference>
<gene>
    <name evidence="3" type="ORF">OG579_12020</name>
</gene>
<dbReference type="RefSeq" id="WP_328856116.1">
    <property type="nucleotide sequence ID" value="NZ_CP108021.1"/>
</dbReference>
<dbReference type="Pfam" id="PF00990">
    <property type="entry name" value="GGDEF"/>
    <property type="match status" value="1"/>
</dbReference>
<feature type="transmembrane region" description="Helical" evidence="1">
    <location>
        <begin position="26"/>
        <end position="44"/>
    </location>
</feature>
<feature type="transmembrane region" description="Helical" evidence="1">
    <location>
        <begin position="105"/>
        <end position="123"/>
    </location>
</feature>
<keyword evidence="1" id="KW-0472">Membrane</keyword>
<dbReference type="GO" id="GO:0043709">
    <property type="term" value="P:cell adhesion involved in single-species biofilm formation"/>
    <property type="evidence" value="ECO:0007669"/>
    <property type="project" value="TreeGrafter"/>
</dbReference>
<accession>A0AAU4JXH1</accession>
<dbReference type="InterPro" id="IPR000160">
    <property type="entry name" value="GGDEF_dom"/>
</dbReference>
<evidence type="ECO:0000256" key="1">
    <source>
        <dbReference type="SAM" id="Phobius"/>
    </source>
</evidence>
<reference evidence="3 4" key="1">
    <citation type="submission" date="2022-10" db="EMBL/GenBank/DDBJ databases">
        <title>The complete genomes of actinobacterial strains from the NBC collection.</title>
        <authorList>
            <person name="Joergensen T.S."/>
            <person name="Alvarez Arevalo M."/>
            <person name="Sterndorff E.B."/>
            <person name="Faurdal D."/>
            <person name="Vuksanovic O."/>
            <person name="Mourched A.-S."/>
            <person name="Charusanti P."/>
            <person name="Shaw S."/>
            <person name="Blin K."/>
            <person name="Weber T."/>
        </authorList>
    </citation>
    <scope>NUCLEOTIDE SEQUENCE [LARGE SCALE GENOMIC DNA]</scope>
    <source>
        <strain evidence="3 4">NBC_00319</strain>
    </source>
</reference>
<dbReference type="Gene3D" id="3.30.70.270">
    <property type="match status" value="1"/>
</dbReference>
<dbReference type="EC" id="2.7.7.65" evidence="3"/>
<feature type="domain" description="GGDEF" evidence="2">
    <location>
        <begin position="218"/>
        <end position="347"/>
    </location>
</feature>